<dbReference type="Proteomes" id="UP000054248">
    <property type="component" value="Unassembled WGS sequence"/>
</dbReference>
<feature type="region of interest" description="Disordered" evidence="5">
    <location>
        <begin position="160"/>
        <end position="336"/>
    </location>
</feature>
<evidence type="ECO:0000256" key="5">
    <source>
        <dbReference type="SAM" id="MobiDB-lite"/>
    </source>
</evidence>
<feature type="compositionally biased region" description="Polar residues" evidence="5">
    <location>
        <begin position="248"/>
        <end position="264"/>
    </location>
</feature>
<dbReference type="GO" id="GO:0006297">
    <property type="term" value="P:nucleotide-excision repair, DNA gap filling"/>
    <property type="evidence" value="ECO:0007669"/>
    <property type="project" value="TreeGrafter"/>
</dbReference>
<name>A0A0C3QYJ9_9AGAM</name>
<dbReference type="PANTHER" id="PTHR17598:SF13">
    <property type="entry name" value="DNA POLYMERASE DELTA SUBUNIT 3"/>
    <property type="match status" value="1"/>
</dbReference>
<proteinExistence type="predicted"/>
<evidence type="ECO:0000313" key="7">
    <source>
        <dbReference type="Proteomes" id="UP000054248"/>
    </source>
</evidence>
<keyword evidence="7" id="KW-1185">Reference proteome</keyword>
<dbReference type="AlphaFoldDB" id="A0A0C3QYJ9"/>
<dbReference type="GO" id="GO:1904161">
    <property type="term" value="P:DNA synthesis involved in UV-damage excision repair"/>
    <property type="evidence" value="ECO:0007669"/>
    <property type="project" value="TreeGrafter"/>
</dbReference>
<feature type="compositionally biased region" description="Basic and acidic residues" evidence="5">
    <location>
        <begin position="194"/>
        <end position="218"/>
    </location>
</feature>
<dbReference type="STRING" id="1051891.A0A0C3QYJ9"/>
<evidence type="ECO:0000256" key="3">
    <source>
        <dbReference type="ARBA" id="ARBA00022705"/>
    </source>
</evidence>
<evidence type="ECO:0000256" key="2">
    <source>
        <dbReference type="ARBA" id="ARBA00017589"/>
    </source>
</evidence>
<sequence length="336" mass="35106">MAGQAASFIAKSIADNKIVTFRVVSRELSIHVNEAKNQLASYYSSSKESGTSTYATFLVSGEVAVARAPESQDASSMDTSDIADSGSLSTLERRIVLTGEEELEAVKSQFVNIFSVHVYSLAANRVKDAGLLMTSSTSVREIDGQRGVEHAKRVGMMVAPDVKWTPSAGKTPIQPKAQPLKPKNAAADAPQRATKPEPLPDKKPGTLDWSKAKPKAEPSEAALSIKKDPSPAPPPKKAAAKDWFKPKQGSTPQVKPEQAKSTPITAPKPEAAKSEGAQPKMGPSTAEGASAKPTSSIVAAAKGSGSTAKPASKQSTARPASKQFTATTAKDSTSAP</sequence>
<dbReference type="HOGENOM" id="CLU_827850_0_0_1"/>
<comment type="subcellular location">
    <subcellularLocation>
        <location evidence="1">Nucleus</location>
    </subcellularLocation>
</comment>
<feature type="compositionally biased region" description="Polar residues" evidence="5">
    <location>
        <begin position="304"/>
        <end position="336"/>
    </location>
</feature>
<dbReference type="InterPro" id="IPR019038">
    <property type="entry name" value="POLD3"/>
</dbReference>
<keyword evidence="3" id="KW-0235">DNA replication</keyword>
<dbReference type="GO" id="GO:0043625">
    <property type="term" value="C:delta DNA polymerase complex"/>
    <property type="evidence" value="ECO:0007669"/>
    <property type="project" value="InterPro"/>
</dbReference>
<dbReference type="GO" id="GO:0003887">
    <property type="term" value="F:DNA-directed DNA polymerase activity"/>
    <property type="evidence" value="ECO:0007669"/>
    <property type="project" value="TreeGrafter"/>
</dbReference>
<evidence type="ECO:0000256" key="1">
    <source>
        <dbReference type="ARBA" id="ARBA00004123"/>
    </source>
</evidence>
<dbReference type="EMBL" id="KN822943">
    <property type="protein sequence ID" value="KIO34329.1"/>
    <property type="molecule type" value="Genomic_DNA"/>
</dbReference>
<feature type="non-terminal residue" evidence="6">
    <location>
        <position position="336"/>
    </location>
</feature>
<evidence type="ECO:0000313" key="6">
    <source>
        <dbReference type="EMBL" id="KIO34329.1"/>
    </source>
</evidence>
<dbReference type="Gene3D" id="3.90.1030.20">
    <property type="entry name" value="DNA polymerase delta, p66 (Cdc27) subunit, wHTH domain"/>
    <property type="match status" value="1"/>
</dbReference>
<keyword evidence="4" id="KW-0539">Nucleus</keyword>
<dbReference type="GO" id="GO:0006271">
    <property type="term" value="P:DNA strand elongation involved in DNA replication"/>
    <property type="evidence" value="ECO:0007669"/>
    <property type="project" value="TreeGrafter"/>
</dbReference>
<organism evidence="6 7">
    <name type="scientific">Tulasnella calospora MUT 4182</name>
    <dbReference type="NCBI Taxonomy" id="1051891"/>
    <lineage>
        <taxon>Eukaryota</taxon>
        <taxon>Fungi</taxon>
        <taxon>Dikarya</taxon>
        <taxon>Basidiomycota</taxon>
        <taxon>Agaricomycotina</taxon>
        <taxon>Agaricomycetes</taxon>
        <taxon>Cantharellales</taxon>
        <taxon>Tulasnellaceae</taxon>
        <taxon>Tulasnella</taxon>
    </lineage>
</organism>
<dbReference type="OrthoDB" id="514823at2759"/>
<dbReference type="Pfam" id="PF09507">
    <property type="entry name" value="CDC27"/>
    <property type="match status" value="1"/>
</dbReference>
<dbReference type="InterPro" id="IPR041913">
    <property type="entry name" value="POLD3_sf"/>
</dbReference>
<dbReference type="PANTHER" id="PTHR17598">
    <property type="entry name" value="DNA POLYMERASE DELTA SUBUNIT 3"/>
    <property type="match status" value="1"/>
</dbReference>
<gene>
    <name evidence="6" type="ORF">M407DRAFT_16864</name>
</gene>
<accession>A0A0C3QYJ9</accession>
<reference evidence="6 7" key="1">
    <citation type="submission" date="2014-04" db="EMBL/GenBank/DDBJ databases">
        <authorList>
            <consortium name="DOE Joint Genome Institute"/>
            <person name="Kuo A."/>
            <person name="Girlanda M."/>
            <person name="Perotto S."/>
            <person name="Kohler A."/>
            <person name="Nagy L.G."/>
            <person name="Floudas D."/>
            <person name="Copeland A."/>
            <person name="Barry K.W."/>
            <person name="Cichocki N."/>
            <person name="Veneault-Fourrey C."/>
            <person name="LaButti K."/>
            <person name="Lindquist E.A."/>
            <person name="Lipzen A."/>
            <person name="Lundell T."/>
            <person name="Morin E."/>
            <person name="Murat C."/>
            <person name="Sun H."/>
            <person name="Tunlid A."/>
            <person name="Henrissat B."/>
            <person name="Grigoriev I.V."/>
            <person name="Hibbett D.S."/>
            <person name="Martin F."/>
            <person name="Nordberg H.P."/>
            <person name="Cantor M.N."/>
            <person name="Hua S.X."/>
        </authorList>
    </citation>
    <scope>NUCLEOTIDE SEQUENCE [LARGE SCALE GENOMIC DNA]</scope>
    <source>
        <strain evidence="6 7">MUT 4182</strain>
    </source>
</reference>
<evidence type="ECO:0000256" key="4">
    <source>
        <dbReference type="ARBA" id="ARBA00023242"/>
    </source>
</evidence>
<reference evidence="7" key="2">
    <citation type="submission" date="2015-01" db="EMBL/GenBank/DDBJ databases">
        <title>Evolutionary Origins and Diversification of the Mycorrhizal Mutualists.</title>
        <authorList>
            <consortium name="DOE Joint Genome Institute"/>
            <consortium name="Mycorrhizal Genomics Consortium"/>
            <person name="Kohler A."/>
            <person name="Kuo A."/>
            <person name="Nagy L.G."/>
            <person name="Floudas D."/>
            <person name="Copeland A."/>
            <person name="Barry K.W."/>
            <person name="Cichocki N."/>
            <person name="Veneault-Fourrey C."/>
            <person name="LaButti K."/>
            <person name="Lindquist E.A."/>
            <person name="Lipzen A."/>
            <person name="Lundell T."/>
            <person name="Morin E."/>
            <person name="Murat C."/>
            <person name="Riley R."/>
            <person name="Ohm R."/>
            <person name="Sun H."/>
            <person name="Tunlid A."/>
            <person name="Henrissat B."/>
            <person name="Grigoriev I.V."/>
            <person name="Hibbett D.S."/>
            <person name="Martin F."/>
        </authorList>
    </citation>
    <scope>NUCLEOTIDE SEQUENCE [LARGE SCALE GENOMIC DNA]</scope>
    <source>
        <strain evidence="7">MUT 4182</strain>
    </source>
</reference>
<protein>
    <recommendedName>
        <fullName evidence="2">DNA polymerase delta subunit 3</fullName>
    </recommendedName>
</protein>